<evidence type="ECO:0000313" key="4">
    <source>
        <dbReference type="EMBL" id="MDN6901099.1"/>
    </source>
</evidence>
<dbReference type="AlphaFoldDB" id="A0AAJ1VPB9"/>
<feature type="domain" description="Replication initiator A N-terminal" evidence="2">
    <location>
        <begin position="17"/>
        <end position="91"/>
    </location>
</feature>
<feature type="region of interest" description="Disordered" evidence="1">
    <location>
        <begin position="140"/>
        <end position="159"/>
    </location>
</feature>
<feature type="domain" description="Replication initiator protein A C-terminal" evidence="3">
    <location>
        <begin position="240"/>
        <end position="332"/>
    </location>
</feature>
<proteinExistence type="predicted"/>
<dbReference type="Pfam" id="PF18008">
    <property type="entry name" value="Bac_RepA_C"/>
    <property type="match status" value="1"/>
</dbReference>
<protein>
    <submittedName>
        <fullName evidence="4">Replication initiator protein A</fullName>
    </submittedName>
</protein>
<dbReference type="RefSeq" id="WP_301711557.1">
    <property type="nucleotide sequence ID" value="NZ_SDWY01000006.1"/>
</dbReference>
<dbReference type="EMBL" id="SDWY01000006">
    <property type="protein sequence ID" value="MDN6901099.1"/>
    <property type="molecule type" value="Genomic_DNA"/>
</dbReference>
<reference evidence="4" key="1">
    <citation type="submission" date="2019-01" db="EMBL/GenBank/DDBJ databases">
        <title>Oenococcus sicerae UCMA17102.</title>
        <authorList>
            <person name="Cousin F.J."/>
            <person name="Le Guellec R."/>
            <person name="Cretenet M."/>
        </authorList>
    </citation>
    <scope>NUCLEOTIDE SEQUENCE</scope>
    <source>
        <strain evidence="4">UCMA17102</strain>
    </source>
</reference>
<organism evidence="4 5">
    <name type="scientific">Oenococcus sicerae</name>
    <dbReference type="NCBI Taxonomy" id="2203724"/>
    <lineage>
        <taxon>Bacteria</taxon>
        <taxon>Bacillati</taxon>
        <taxon>Bacillota</taxon>
        <taxon>Bacilli</taxon>
        <taxon>Lactobacillales</taxon>
        <taxon>Lactobacillaceae</taxon>
        <taxon>Oenococcus</taxon>
    </lineage>
</organism>
<gene>
    <name evidence="4" type="ORF">EVC35_08895</name>
</gene>
<dbReference type="Proteomes" id="UP001167919">
    <property type="component" value="Unassembled WGS sequence"/>
</dbReference>
<evidence type="ECO:0000256" key="1">
    <source>
        <dbReference type="SAM" id="MobiDB-lite"/>
    </source>
</evidence>
<dbReference type="InterPro" id="IPR041151">
    <property type="entry name" value="Bac_RepA_C"/>
</dbReference>
<evidence type="ECO:0000259" key="2">
    <source>
        <dbReference type="Pfam" id="PF06970"/>
    </source>
</evidence>
<accession>A0AAJ1VPB9</accession>
<sequence length="350" mass="40453">MGEAFNFFQVNKVYGNLFFQFPKVLLYGEKYKKLSDAAKLAYIVLKERLEYSIKNNWVDEHGNVYFIFTINELKSLFNCSNDKVIKIKHELEGTNLLLQKRIGLNKPNHLYLADLEVDASDVYLISKINQNNEQTLATSGIPKNRIPENAGNNGIPKNRIPVISTSTDSQTLATSGIPKNRNNLDKDLKNIETRRYNLDTQQLDFSASNYSKIEIAKQNHDLLSNAADFFTDPDTGQIFLEPQAVQLLTFWCQTPQQLHRFIQIILNAKYDTEKQHQDLNVHIGLDNGVLKPLLTKTLRRYFNVLRSDDKHVQNVENYLYGTMKNLFEIYWNKQAAEDSNWNLPNDAKQE</sequence>
<evidence type="ECO:0000259" key="3">
    <source>
        <dbReference type="Pfam" id="PF18008"/>
    </source>
</evidence>
<name>A0AAJ1VPB9_9LACO</name>
<dbReference type="Pfam" id="PF06970">
    <property type="entry name" value="RepA_N"/>
    <property type="match status" value="1"/>
</dbReference>
<comment type="caution">
    <text evidence="4">The sequence shown here is derived from an EMBL/GenBank/DDBJ whole genome shotgun (WGS) entry which is preliminary data.</text>
</comment>
<evidence type="ECO:0000313" key="5">
    <source>
        <dbReference type="Proteomes" id="UP001167919"/>
    </source>
</evidence>
<dbReference type="InterPro" id="IPR010724">
    <property type="entry name" value="RepA_N"/>
</dbReference>